<dbReference type="HOGENOM" id="CLU_677367_0_0_9"/>
<keyword evidence="1" id="KW-1133">Transmembrane helix</keyword>
<dbReference type="Pfam" id="PF07435">
    <property type="entry name" value="YycH"/>
    <property type="match status" value="1"/>
</dbReference>
<organism evidence="3 4">
    <name type="scientific">Thermoanaerobacterium xylanolyticum (strain ATCC 49914 / DSM 7097 / LX-11)</name>
    <dbReference type="NCBI Taxonomy" id="858215"/>
    <lineage>
        <taxon>Bacteria</taxon>
        <taxon>Bacillati</taxon>
        <taxon>Bacillota</taxon>
        <taxon>Clostridia</taxon>
        <taxon>Thermoanaerobacterales</taxon>
        <taxon>Thermoanaerobacteraceae</taxon>
        <taxon>Thermoanaerobacterium</taxon>
    </lineage>
</organism>
<feature type="domain" description="Regulatory protein YycH" evidence="2">
    <location>
        <begin position="3"/>
        <end position="339"/>
    </location>
</feature>
<protein>
    <submittedName>
        <fullName evidence="3">YycH family protein</fullName>
    </submittedName>
</protein>
<dbReference type="eggNOG" id="COG4863">
    <property type="taxonomic scope" value="Bacteria"/>
</dbReference>
<keyword evidence="1" id="KW-0472">Membrane</keyword>
<keyword evidence="4" id="KW-1185">Reference proteome</keyword>
<gene>
    <name evidence="3" type="ordered locus">Thexy_2333</name>
</gene>
<dbReference type="Gene3D" id="3.30.310.160">
    <property type="entry name" value="YycH protein, domain 2"/>
    <property type="match status" value="1"/>
</dbReference>
<dbReference type="RefSeq" id="WP_013789058.1">
    <property type="nucleotide sequence ID" value="NC_015555.1"/>
</dbReference>
<dbReference type="AlphaFoldDB" id="F6BFM9"/>
<proteinExistence type="predicted"/>
<dbReference type="InterPro" id="IPR042274">
    <property type="entry name" value="YycH/YycI_2"/>
</dbReference>
<evidence type="ECO:0000256" key="1">
    <source>
        <dbReference type="SAM" id="Phobius"/>
    </source>
</evidence>
<sequence length="414" mass="47060">MKEHIKTAVLILLVSTSLYFSYTLWTSFPQKSFFMTKSTPVSVDISDILRPSSIIVESSGTFMDVTSSNDINSVWMNTVKILKEIKNTTLLQLSKNDLNRKGDFVHIYFGKGITEDLFKNALKLNDSPILKIGQDTLIKEIIIKLGVKPQIIFTDYSSYYAIDLKNSSYFLSLISKQFQSSINYSITTAGDVYSENKFAVKSFPLKRYVSRGFENDTVYRTITKNVFVNISVVREIKENSGSYIYTDGVRGLRLYQNGLIEYFDTTTTSSKLTLGRVESLDKAVEFIKTLGIDEKNVYLTGVSGSGGDYSFAFNYDYDYPMYVLRNGDIKDPIYVFVSNGTIKSAIVNYMNIYYAGQYNGGFYDIGKLLKDHKIDDVQFVDMVYVFDGNELIPAWHVKTQANEYFFSALDGKIM</sequence>
<keyword evidence="1" id="KW-0812">Transmembrane</keyword>
<dbReference type="STRING" id="858215.Thexy_2333"/>
<reference evidence="3" key="1">
    <citation type="submission" date="2011-05" db="EMBL/GenBank/DDBJ databases">
        <title>Complete sequence of Thermoanaerobacterium xylanolyticum LX-11.</title>
        <authorList>
            <consortium name="US DOE Joint Genome Institute"/>
            <person name="Lucas S."/>
            <person name="Han J."/>
            <person name="Lapidus A."/>
            <person name="Cheng J.-F."/>
            <person name="Goodwin L."/>
            <person name="Pitluck S."/>
            <person name="Peters L."/>
            <person name="Mikhailova N."/>
            <person name="Lu M."/>
            <person name="Han C."/>
            <person name="Tapia R."/>
            <person name="Land M."/>
            <person name="Hauser L."/>
            <person name="Kyrpides N."/>
            <person name="Ivanova N."/>
            <person name="Pagani I."/>
            <person name="Hemme C."/>
            <person name="Woyke T."/>
        </authorList>
    </citation>
    <scope>NUCLEOTIDE SEQUENCE</scope>
    <source>
        <strain evidence="3">LX-11</strain>
    </source>
</reference>
<feature type="transmembrane region" description="Helical" evidence="1">
    <location>
        <begin position="7"/>
        <end position="25"/>
    </location>
</feature>
<dbReference type="InterPro" id="IPR009996">
    <property type="entry name" value="YycH"/>
</dbReference>
<evidence type="ECO:0000313" key="3">
    <source>
        <dbReference type="EMBL" id="AEF18333.1"/>
    </source>
</evidence>
<accession>F6BFM9</accession>
<dbReference type="EMBL" id="CP002739">
    <property type="protein sequence ID" value="AEF18333.1"/>
    <property type="molecule type" value="Genomic_DNA"/>
</dbReference>
<dbReference type="KEGG" id="txy:Thexy_2333"/>
<dbReference type="Proteomes" id="UP000007239">
    <property type="component" value="Chromosome"/>
</dbReference>
<name>F6BFM9_THEXL</name>
<evidence type="ECO:0000259" key="2">
    <source>
        <dbReference type="Pfam" id="PF07435"/>
    </source>
</evidence>
<evidence type="ECO:0000313" key="4">
    <source>
        <dbReference type="Proteomes" id="UP000007239"/>
    </source>
</evidence>